<name>A0A8C4TXL6_FALTI</name>
<dbReference type="AlphaFoldDB" id="A0A8C4TXL6"/>
<dbReference type="PROSITE" id="PS51390">
    <property type="entry name" value="WAP"/>
    <property type="match status" value="1"/>
</dbReference>
<keyword evidence="3" id="KW-1185">Reference proteome</keyword>
<sequence length="114" mass="12110">MRTGGHRARGCGATRVLPAVGRERLGWGHTVPLPSSACAGDWQCPGPEKCCSSRCGYIQTRRVPEGGVCPVPRGCGMCLDICSLDKECPWGYKCCSNGCGHVCMRGSPAKGWSH</sequence>
<reference evidence="2" key="2">
    <citation type="submission" date="2025-09" db="UniProtKB">
        <authorList>
            <consortium name="Ensembl"/>
        </authorList>
    </citation>
    <scope>IDENTIFICATION</scope>
</reference>
<dbReference type="Ensembl" id="ENSFTIT00000002646.1">
    <property type="protein sequence ID" value="ENSFTIP00000002524.1"/>
    <property type="gene ID" value="ENSFTIG00000001773.1"/>
</dbReference>
<dbReference type="InterPro" id="IPR036645">
    <property type="entry name" value="Elafin-like_sf"/>
</dbReference>
<evidence type="ECO:0000313" key="2">
    <source>
        <dbReference type="Ensembl" id="ENSFTIP00000002524.1"/>
    </source>
</evidence>
<dbReference type="GO" id="GO:0045087">
    <property type="term" value="P:innate immune response"/>
    <property type="evidence" value="ECO:0007669"/>
    <property type="project" value="TreeGrafter"/>
</dbReference>
<dbReference type="Gene3D" id="4.10.75.10">
    <property type="entry name" value="Elafin-like"/>
    <property type="match status" value="2"/>
</dbReference>
<dbReference type="GO" id="GO:0005615">
    <property type="term" value="C:extracellular space"/>
    <property type="evidence" value="ECO:0007669"/>
    <property type="project" value="TreeGrafter"/>
</dbReference>
<evidence type="ECO:0000259" key="1">
    <source>
        <dbReference type="PROSITE" id="PS51390"/>
    </source>
</evidence>
<dbReference type="GO" id="GO:0019731">
    <property type="term" value="P:antibacterial humoral response"/>
    <property type="evidence" value="ECO:0007669"/>
    <property type="project" value="TreeGrafter"/>
</dbReference>
<dbReference type="Proteomes" id="UP000694562">
    <property type="component" value="Unplaced"/>
</dbReference>
<protein>
    <recommendedName>
        <fullName evidence="1">WAP domain-containing protein</fullName>
    </recommendedName>
</protein>
<dbReference type="PANTHER" id="PTHR19441">
    <property type="entry name" value="WHEY ACDIC PROTEIN WAP"/>
    <property type="match status" value="1"/>
</dbReference>
<evidence type="ECO:0000313" key="3">
    <source>
        <dbReference type="Proteomes" id="UP000694562"/>
    </source>
</evidence>
<feature type="domain" description="WAP" evidence="1">
    <location>
        <begin position="62"/>
        <end position="107"/>
    </location>
</feature>
<dbReference type="InterPro" id="IPR050514">
    <property type="entry name" value="WAP_four-disulfide_core"/>
</dbReference>
<reference evidence="2" key="1">
    <citation type="submission" date="2025-08" db="UniProtKB">
        <authorList>
            <consortium name="Ensembl"/>
        </authorList>
    </citation>
    <scope>IDENTIFICATION</scope>
</reference>
<dbReference type="Pfam" id="PF00095">
    <property type="entry name" value="WAP"/>
    <property type="match status" value="2"/>
</dbReference>
<organism evidence="2 3">
    <name type="scientific">Falco tinnunculus</name>
    <name type="common">Common kestrel</name>
    <dbReference type="NCBI Taxonomy" id="100819"/>
    <lineage>
        <taxon>Eukaryota</taxon>
        <taxon>Metazoa</taxon>
        <taxon>Chordata</taxon>
        <taxon>Craniata</taxon>
        <taxon>Vertebrata</taxon>
        <taxon>Euteleostomi</taxon>
        <taxon>Archelosauria</taxon>
        <taxon>Archosauria</taxon>
        <taxon>Dinosauria</taxon>
        <taxon>Saurischia</taxon>
        <taxon>Theropoda</taxon>
        <taxon>Coelurosauria</taxon>
        <taxon>Aves</taxon>
        <taxon>Neognathae</taxon>
        <taxon>Neoaves</taxon>
        <taxon>Telluraves</taxon>
        <taxon>Australaves</taxon>
        <taxon>Falconiformes</taxon>
        <taxon>Falconidae</taxon>
        <taxon>Falco</taxon>
    </lineage>
</organism>
<dbReference type="PANTHER" id="PTHR19441:SF95">
    <property type="entry name" value="PERLWAPIN ISOFORM X1"/>
    <property type="match status" value="1"/>
</dbReference>
<dbReference type="SUPFAM" id="SSF57256">
    <property type="entry name" value="Elafin-like"/>
    <property type="match status" value="2"/>
</dbReference>
<accession>A0A8C4TXL6</accession>
<proteinExistence type="predicted"/>
<dbReference type="SMART" id="SM00217">
    <property type="entry name" value="WAP"/>
    <property type="match status" value="2"/>
</dbReference>
<dbReference type="InterPro" id="IPR008197">
    <property type="entry name" value="WAP_dom"/>
</dbReference>
<dbReference type="GO" id="GO:0004867">
    <property type="term" value="F:serine-type endopeptidase inhibitor activity"/>
    <property type="evidence" value="ECO:0007669"/>
    <property type="project" value="TreeGrafter"/>
</dbReference>